<accession>A0A1X7GW38</accession>
<keyword evidence="3" id="KW-1185">Reference proteome</keyword>
<dbReference type="RefSeq" id="WP_085230153.1">
    <property type="nucleotide sequence ID" value="NZ_BSQD01000016.1"/>
</dbReference>
<comment type="similarity">
    <text evidence="1">Belongs to the UPF0246 family.</text>
</comment>
<dbReference type="NCBIfam" id="NF002542">
    <property type="entry name" value="PRK02101.1-3"/>
    <property type="match status" value="1"/>
</dbReference>
<dbReference type="HAMAP" id="MF_00652">
    <property type="entry name" value="UPF0246"/>
    <property type="match status" value="1"/>
</dbReference>
<dbReference type="GO" id="GO:0005829">
    <property type="term" value="C:cytosol"/>
    <property type="evidence" value="ECO:0007669"/>
    <property type="project" value="TreeGrafter"/>
</dbReference>
<proteinExistence type="inferred from homology"/>
<dbReference type="InterPro" id="IPR005583">
    <property type="entry name" value="YaaA"/>
</dbReference>
<protein>
    <recommendedName>
        <fullName evidence="1">UPF0246 protein SAMN06295900_118132</fullName>
    </recommendedName>
</protein>
<evidence type="ECO:0000313" key="3">
    <source>
        <dbReference type="Proteomes" id="UP000192911"/>
    </source>
</evidence>
<evidence type="ECO:0000313" key="2">
    <source>
        <dbReference type="EMBL" id="SMF75412.1"/>
    </source>
</evidence>
<dbReference type="PANTHER" id="PTHR30283">
    <property type="entry name" value="PEROXIDE STRESS RESPONSE PROTEIN YAAA"/>
    <property type="match status" value="1"/>
</dbReference>
<dbReference type="GO" id="GO:0033194">
    <property type="term" value="P:response to hydroperoxide"/>
    <property type="evidence" value="ECO:0007669"/>
    <property type="project" value="TreeGrafter"/>
</dbReference>
<gene>
    <name evidence="2" type="ORF">SAMN06295900_118132</name>
</gene>
<reference evidence="3" key="1">
    <citation type="submission" date="2017-04" db="EMBL/GenBank/DDBJ databases">
        <authorList>
            <person name="Varghese N."/>
            <person name="Submissions S."/>
        </authorList>
    </citation>
    <scope>NUCLEOTIDE SEQUENCE [LARGE SCALE GENOMIC DNA]</scope>
    <source>
        <strain evidence="3">Ballard 720</strain>
    </source>
</reference>
<dbReference type="EMBL" id="FXAH01000018">
    <property type="protein sequence ID" value="SMF75412.1"/>
    <property type="molecule type" value="Genomic_DNA"/>
</dbReference>
<dbReference type="OrthoDB" id="9777133at2"/>
<dbReference type="STRING" id="28094.SAMN06295900_118132"/>
<dbReference type="GeneID" id="95551229"/>
<organism evidence="2 3">
    <name type="scientific">Trinickia caryophylli</name>
    <name type="common">Paraburkholderia caryophylli</name>
    <dbReference type="NCBI Taxonomy" id="28094"/>
    <lineage>
        <taxon>Bacteria</taxon>
        <taxon>Pseudomonadati</taxon>
        <taxon>Pseudomonadota</taxon>
        <taxon>Betaproteobacteria</taxon>
        <taxon>Burkholderiales</taxon>
        <taxon>Burkholderiaceae</taxon>
        <taxon>Trinickia</taxon>
    </lineage>
</organism>
<dbReference type="AlphaFoldDB" id="A0A1X7GW38"/>
<dbReference type="Pfam" id="PF03883">
    <property type="entry name" value="H2O2_YaaD"/>
    <property type="match status" value="1"/>
</dbReference>
<evidence type="ECO:0000256" key="1">
    <source>
        <dbReference type="HAMAP-Rule" id="MF_00652"/>
    </source>
</evidence>
<dbReference type="PANTHER" id="PTHR30283:SF4">
    <property type="entry name" value="PEROXIDE STRESS RESISTANCE PROTEIN YAAA"/>
    <property type="match status" value="1"/>
</dbReference>
<dbReference type="Proteomes" id="UP000192911">
    <property type="component" value="Unassembled WGS sequence"/>
</dbReference>
<dbReference type="NCBIfam" id="NF002541">
    <property type="entry name" value="PRK02101.1-1"/>
    <property type="match status" value="1"/>
</dbReference>
<name>A0A1X7GW38_TRICW</name>
<sequence>MIIVLSPAKSLDYETPPHVARHTIPDFVDEAAELVDGLKRLSPQEIGTLMGISDTLARLNFERFAEWSPRFGTGNAKQAVLAFNGDVYEGFDAKSLSAADLDYAQQHVRVLSGLYGLLRPLDLLQPYRLEMGTRFANARGKDLYAFWGDRITQALNKALAKKSHATRVLVNCASEEYFKSVKKDRLDAPVVTPVFEDWKGGRYKIISFHAKRARGLMARFVVEGRLERPEQLKAFEAEGYAFDEAASNDETYIFRRRVGD</sequence>